<feature type="region of interest" description="Disordered" evidence="1">
    <location>
        <begin position="1"/>
        <end position="33"/>
    </location>
</feature>
<protein>
    <submittedName>
        <fullName evidence="2">Uncharacterized protein</fullName>
    </submittedName>
</protein>
<comment type="caution">
    <text evidence="2">The sequence shown here is derived from an EMBL/GenBank/DDBJ whole genome shotgun (WGS) entry which is preliminary data.</text>
</comment>
<gene>
    <name evidence="2" type="ORF">Tci_900812</name>
</gene>
<evidence type="ECO:0000256" key="1">
    <source>
        <dbReference type="SAM" id="MobiDB-lite"/>
    </source>
</evidence>
<reference evidence="2" key="1">
    <citation type="journal article" date="2019" name="Sci. Rep.">
        <title>Draft genome of Tanacetum cinerariifolium, the natural source of mosquito coil.</title>
        <authorList>
            <person name="Yamashiro T."/>
            <person name="Shiraishi A."/>
            <person name="Satake H."/>
            <person name="Nakayama K."/>
        </authorList>
    </citation>
    <scope>NUCLEOTIDE SEQUENCE</scope>
</reference>
<name>A0A699V457_TANCI</name>
<dbReference type="EMBL" id="BKCJ011389151">
    <property type="protein sequence ID" value="GFD28843.1"/>
    <property type="molecule type" value="Genomic_DNA"/>
</dbReference>
<feature type="compositionally biased region" description="Basic and acidic residues" evidence="1">
    <location>
        <begin position="66"/>
        <end position="75"/>
    </location>
</feature>
<feature type="region of interest" description="Disordered" evidence="1">
    <location>
        <begin position="53"/>
        <end position="75"/>
    </location>
</feature>
<accession>A0A699V457</accession>
<evidence type="ECO:0000313" key="2">
    <source>
        <dbReference type="EMBL" id="GFD28843.1"/>
    </source>
</evidence>
<dbReference type="AlphaFoldDB" id="A0A699V457"/>
<sequence length="75" mass="8673">CRLEDKGKSTSAYSNDSRRRSFNSSRRDTESCYQSSRSREIEFALKNIITKEHSHEGRKRCQKAKVSQEDIGSKS</sequence>
<proteinExistence type="predicted"/>
<organism evidence="2">
    <name type="scientific">Tanacetum cinerariifolium</name>
    <name type="common">Dalmatian daisy</name>
    <name type="synonym">Chrysanthemum cinerariifolium</name>
    <dbReference type="NCBI Taxonomy" id="118510"/>
    <lineage>
        <taxon>Eukaryota</taxon>
        <taxon>Viridiplantae</taxon>
        <taxon>Streptophyta</taxon>
        <taxon>Embryophyta</taxon>
        <taxon>Tracheophyta</taxon>
        <taxon>Spermatophyta</taxon>
        <taxon>Magnoliopsida</taxon>
        <taxon>eudicotyledons</taxon>
        <taxon>Gunneridae</taxon>
        <taxon>Pentapetalae</taxon>
        <taxon>asterids</taxon>
        <taxon>campanulids</taxon>
        <taxon>Asterales</taxon>
        <taxon>Asteraceae</taxon>
        <taxon>Asteroideae</taxon>
        <taxon>Anthemideae</taxon>
        <taxon>Anthemidinae</taxon>
        <taxon>Tanacetum</taxon>
    </lineage>
</organism>
<feature type="non-terminal residue" evidence="2">
    <location>
        <position position="1"/>
    </location>
</feature>